<dbReference type="RefSeq" id="WP_130140816.1">
    <property type="nucleotide sequence ID" value="NZ_SGIT01000001.1"/>
</dbReference>
<evidence type="ECO:0000313" key="1">
    <source>
        <dbReference type="EMBL" id="RZF62592.1"/>
    </source>
</evidence>
<organism evidence="1 2">
    <name type="scientific">Sphingobacterium corticibacterium</name>
    <dbReference type="NCBI Taxonomy" id="2484746"/>
    <lineage>
        <taxon>Bacteria</taxon>
        <taxon>Pseudomonadati</taxon>
        <taxon>Bacteroidota</taxon>
        <taxon>Sphingobacteriia</taxon>
        <taxon>Sphingobacteriales</taxon>
        <taxon>Sphingobacteriaceae</taxon>
        <taxon>Sphingobacterium</taxon>
    </lineage>
</organism>
<evidence type="ECO:0000313" key="2">
    <source>
        <dbReference type="Proteomes" id="UP000292855"/>
    </source>
</evidence>
<dbReference type="EMBL" id="SGIT01000001">
    <property type="protein sequence ID" value="RZF62592.1"/>
    <property type="molecule type" value="Genomic_DNA"/>
</dbReference>
<gene>
    <name evidence="1" type="ORF">EWE74_07300</name>
</gene>
<dbReference type="AlphaFoldDB" id="A0A4Q6XXS3"/>
<keyword evidence="2" id="KW-1185">Reference proteome</keyword>
<dbReference type="Proteomes" id="UP000292855">
    <property type="component" value="Unassembled WGS sequence"/>
</dbReference>
<comment type="caution">
    <text evidence="1">The sequence shown here is derived from an EMBL/GenBank/DDBJ whole genome shotgun (WGS) entry which is preliminary data.</text>
</comment>
<proteinExistence type="predicted"/>
<protein>
    <submittedName>
        <fullName evidence="1">Uncharacterized protein</fullName>
    </submittedName>
</protein>
<dbReference type="OrthoDB" id="1390442at2"/>
<accession>A0A4Q6XXS3</accession>
<sequence>MDIIKKIALTIFLAFTSLLMYGQSKQKAINGLEKQPILFIDSIQVDKSEMQKYNADQIASVSVVKDSVTLGIFGNTADAVIYVETKNFCRQRFVNYFASKSIEFKKLFESLGDDKSFQYFLNGYILNANYESNLAAINDNVFLSLTIIDQDELEKKHNGIIDKSYGILIMTDSPVDFFEGEK</sequence>
<name>A0A4Q6XXS3_9SPHI</name>
<reference evidence="1 2" key="1">
    <citation type="submission" date="2019-02" db="EMBL/GenBank/DDBJ databases">
        <authorList>
            <person name="Li Y."/>
        </authorList>
    </citation>
    <scope>NUCLEOTIDE SEQUENCE [LARGE SCALE GENOMIC DNA]</scope>
    <source>
        <strain evidence="1 2">30C10-4-7</strain>
    </source>
</reference>